<feature type="region of interest" description="Disordered" evidence="14">
    <location>
        <begin position="118"/>
        <end position="164"/>
    </location>
</feature>
<comment type="function">
    <text evidence="1 12">Acts as a component of the essential kinetochore-associated NDC80 complex, which is required for chromosome segregation and spindle checkpoint activity.</text>
</comment>
<keyword evidence="11" id="KW-0496">Mitochondrion</keyword>
<evidence type="ECO:0000259" key="15">
    <source>
        <dbReference type="PROSITE" id="PS51758"/>
    </source>
</evidence>
<dbReference type="AlphaFoldDB" id="A0AA43TVE4"/>
<dbReference type="Pfam" id="PF24487">
    <property type="entry name" value="NDC80_loop"/>
    <property type="match status" value="1"/>
</dbReference>
<feature type="compositionally biased region" description="Polar residues" evidence="14">
    <location>
        <begin position="93"/>
        <end position="104"/>
    </location>
</feature>
<feature type="region of interest" description="Disordered" evidence="14">
    <location>
        <begin position="544"/>
        <end position="569"/>
    </location>
</feature>
<evidence type="ECO:0000256" key="10">
    <source>
        <dbReference type="ARBA" id="ARBA00023328"/>
    </source>
</evidence>
<evidence type="ECO:0000256" key="4">
    <source>
        <dbReference type="ARBA" id="ARBA00022618"/>
    </source>
</evidence>
<feature type="coiled-coil region" evidence="13">
    <location>
        <begin position="355"/>
        <end position="493"/>
    </location>
</feature>
<keyword evidence="3 12" id="KW-0158">Chromosome</keyword>
<dbReference type="InterPro" id="IPR038273">
    <property type="entry name" value="Ndc80_sf"/>
</dbReference>
<evidence type="ECO:0000256" key="14">
    <source>
        <dbReference type="SAM" id="MobiDB-lite"/>
    </source>
</evidence>
<evidence type="ECO:0000256" key="12">
    <source>
        <dbReference type="RuleBase" id="RU368072"/>
    </source>
</evidence>
<dbReference type="GO" id="GO:0043022">
    <property type="term" value="F:ribosome binding"/>
    <property type="evidence" value="ECO:0007669"/>
    <property type="project" value="InterPro"/>
</dbReference>
<keyword evidence="7 13" id="KW-0175">Coiled coil</keyword>
<protein>
    <recommendedName>
        <fullName evidence="12">Kinetochore protein NDC80</fullName>
    </recommendedName>
</protein>
<evidence type="ECO:0000313" key="16">
    <source>
        <dbReference type="EMBL" id="MDI1493021.1"/>
    </source>
</evidence>
<dbReference type="GO" id="GO:0051315">
    <property type="term" value="P:attachment of mitotic spindle microtubules to kinetochore"/>
    <property type="evidence" value="ECO:0007669"/>
    <property type="project" value="UniProtKB-UniRule"/>
</dbReference>
<evidence type="ECO:0000256" key="11">
    <source>
        <dbReference type="PROSITE-ProRule" id="PRU01094"/>
    </source>
</evidence>
<accession>A0AA43TVE4</accession>
<proteinExistence type="inferred from homology"/>
<evidence type="ECO:0000313" key="17">
    <source>
        <dbReference type="Proteomes" id="UP001161017"/>
    </source>
</evidence>
<dbReference type="Pfam" id="PF03801">
    <property type="entry name" value="Ndc80_HEC"/>
    <property type="match status" value="1"/>
</dbReference>
<dbReference type="PANTHER" id="PTHR10643:SF2">
    <property type="entry name" value="KINETOCHORE PROTEIN NDC80 HOMOLOG"/>
    <property type="match status" value="1"/>
</dbReference>
<dbReference type="GO" id="GO:0031262">
    <property type="term" value="C:Ndc80 complex"/>
    <property type="evidence" value="ECO:0007669"/>
    <property type="project" value="UniProtKB-UniRule"/>
</dbReference>
<feature type="compositionally biased region" description="Basic and acidic residues" evidence="14">
    <location>
        <begin position="1"/>
        <end position="12"/>
    </location>
</feature>
<dbReference type="InterPro" id="IPR033122">
    <property type="entry name" value="LETM1-like_RBD"/>
</dbReference>
<feature type="domain" description="Letm1 RBD" evidence="15">
    <location>
        <begin position="185"/>
        <end position="392"/>
    </location>
</feature>
<evidence type="ECO:0000256" key="2">
    <source>
        <dbReference type="ARBA" id="ARBA00007050"/>
    </source>
</evidence>
<feature type="coiled-coil region" evidence="13">
    <location>
        <begin position="607"/>
        <end position="684"/>
    </location>
</feature>
<dbReference type="GO" id="GO:0051301">
    <property type="term" value="P:cell division"/>
    <property type="evidence" value="ECO:0007669"/>
    <property type="project" value="UniProtKB-UniRule"/>
</dbReference>
<dbReference type="FunFam" id="1.10.418.30:FF:000001">
    <property type="entry name" value="Probable kinetochore protein ndc80"/>
    <property type="match status" value="1"/>
</dbReference>
<dbReference type="Gene3D" id="1.10.418.30">
    <property type="entry name" value="Ncd80 complex, Ncd80 subunit"/>
    <property type="match status" value="1"/>
</dbReference>
<comment type="subunit">
    <text evidence="12">Component of the NDC80 complex.</text>
</comment>
<evidence type="ECO:0000256" key="13">
    <source>
        <dbReference type="SAM" id="Coils"/>
    </source>
</evidence>
<dbReference type="InterPro" id="IPR055260">
    <property type="entry name" value="Ndc80_CH"/>
</dbReference>
<dbReference type="PROSITE" id="PS51758">
    <property type="entry name" value="LETM1_RBD"/>
    <property type="match status" value="1"/>
</dbReference>
<feature type="compositionally biased region" description="Polar residues" evidence="14">
    <location>
        <begin position="75"/>
        <end position="84"/>
    </location>
</feature>
<dbReference type="Proteomes" id="UP001161017">
    <property type="component" value="Unassembled WGS sequence"/>
</dbReference>
<evidence type="ECO:0000256" key="6">
    <source>
        <dbReference type="ARBA" id="ARBA00022838"/>
    </source>
</evidence>
<evidence type="ECO:0000256" key="3">
    <source>
        <dbReference type="ARBA" id="ARBA00022454"/>
    </source>
</evidence>
<sequence>MSQEDRARDTGRRRPRETLGGLNYNSAIPQPASALKRSNSISNIKENQAPHTINHARSMSSSRMSLAPGRPPQPSFTRSSSGNNLPDFGGRPSTVQRSSSSNMFGSGLAASRMSYAPGAMTPAHHTNHLQQQQQSSLSGSQSLQRRSSVYSSRPSSSGPMGHQSFFVQAPAPATAPRDPRPWRDANFRSRIGNEILEYLTRNNFEMEMKRSISQKSMSQPTQKDFEAMFQWLYKRIDPAYRFLKNIDSEGPFVLKQLYYPYVNSCSKSQWQAVGGQNWTTFLGMLHWMMQLANMIDKYDAGEYDDACAEAGVDVSGDRIIFRFLSGAYRDWLQVEDGEDDEDADKLLQPHVDAMAAEFERGNAKYAEEMKILEAEHAALLQQIKEAEESEPDIAKLEKHFKILEEDKRKFEDYNNSVESKCERHDAKNKFLLGEIEKIESELAMVEQDKASLQDGVDRLGINIQDIDRMNTERERLSKGLKDTMIKLDDLKARSAQKETDANGSLEDLERSVDEYNSLCYQIALIPSTATNAKGEDYELRLNIDSTPNFSSSQMGSSQRGGNASNDRLLADSTTGYRQNSVLNLDLRSMKSQLIALKNEITDRRKDAEAAEWKNNELLDSIKEAIDDKRGEIEALEHRVRAAEDEYEKTKEATATQKVVSDTQIEKMEKELAKMRSGLDESVQLMEQREMNTNIEFEQLTLRANTLREELHTEVEKMLNDIIKFKIHVQKSLEDYEGFVVNEVEQELAGEGDVADGVAQMQLDAGADE</sequence>
<dbReference type="InterPro" id="IPR057091">
    <property type="entry name" value="NDC80_loop"/>
</dbReference>
<keyword evidence="17" id="KW-1185">Reference proteome</keyword>
<evidence type="ECO:0000256" key="9">
    <source>
        <dbReference type="ARBA" id="ARBA00023306"/>
    </source>
</evidence>
<dbReference type="GO" id="GO:0005634">
    <property type="term" value="C:nucleus"/>
    <property type="evidence" value="ECO:0007669"/>
    <property type="project" value="UniProtKB-SubCell"/>
</dbReference>
<keyword evidence="6 12" id="KW-0995">Kinetochore</keyword>
<name>A0AA43TVE4_9LECA</name>
<keyword evidence="10 12" id="KW-0137">Centromere</keyword>
<keyword evidence="9 12" id="KW-0131">Cell cycle</keyword>
<comment type="similarity">
    <text evidence="2 12">Belongs to the NDC80/HEC1 family.</text>
</comment>
<feature type="compositionally biased region" description="Polar residues" evidence="14">
    <location>
        <begin position="36"/>
        <end position="51"/>
    </location>
</feature>
<comment type="caution">
    <text evidence="16">The sequence shown here is derived from an EMBL/GenBank/DDBJ whole genome shotgun (WGS) entry which is preliminary data.</text>
</comment>
<evidence type="ECO:0000256" key="1">
    <source>
        <dbReference type="ARBA" id="ARBA00002772"/>
    </source>
</evidence>
<dbReference type="PANTHER" id="PTHR10643">
    <property type="entry name" value="KINETOCHORE PROTEIN NDC80"/>
    <property type="match status" value="1"/>
</dbReference>
<feature type="compositionally biased region" description="Low complexity" evidence="14">
    <location>
        <begin position="129"/>
        <end position="157"/>
    </location>
</feature>
<feature type="region of interest" description="Disordered" evidence="14">
    <location>
        <begin position="1"/>
        <end position="106"/>
    </location>
</feature>
<keyword evidence="5 12" id="KW-0498">Mitosis</keyword>
<keyword evidence="4 12" id="KW-0132">Cell division</keyword>
<evidence type="ECO:0000256" key="5">
    <source>
        <dbReference type="ARBA" id="ARBA00022776"/>
    </source>
</evidence>
<feature type="compositionally biased region" description="Low complexity" evidence="14">
    <location>
        <begin position="550"/>
        <end position="561"/>
    </location>
</feature>
<evidence type="ECO:0000256" key="7">
    <source>
        <dbReference type="ARBA" id="ARBA00023054"/>
    </source>
</evidence>
<organism evidence="16 17">
    <name type="scientific">Ramalina farinacea</name>
    <dbReference type="NCBI Taxonomy" id="258253"/>
    <lineage>
        <taxon>Eukaryota</taxon>
        <taxon>Fungi</taxon>
        <taxon>Dikarya</taxon>
        <taxon>Ascomycota</taxon>
        <taxon>Pezizomycotina</taxon>
        <taxon>Lecanoromycetes</taxon>
        <taxon>OSLEUM clade</taxon>
        <taxon>Lecanoromycetidae</taxon>
        <taxon>Lecanorales</taxon>
        <taxon>Lecanorineae</taxon>
        <taxon>Ramalinaceae</taxon>
        <taxon>Ramalina</taxon>
    </lineage>
</organism>
<evidence type="ECO:0000256" key="8">
    <source>
        <dbReference type="ARBA" id="ARBA00023242"/>
    </source>
</evidence>
<comment type="subcellular location">
    <subcellularLocation>
        <location evidence="12">Chromosome</location>
        <location evidence="12">Centromere</location>
        <location evidence="12">Kinetochore</location>
    </subcellularLocation>
    <subcellularLocation>
        <location evidence="12">Nucleus</location>
    </subcellularLocation>
</comment>
<reference evidence="16" key="1">
    <citation type="journal article" date="2023" name="Genome Biol. Evol.">
        <title>First Whole Genome Sequence and Flow Cytometry Genome Size Data for the Lichen-Forming Fungus Ramalina farinacea (Ascomycota).</title>
        <authorList>
            <person name="Llewellyn T."/>
            <person name="Mian S."/>
            <person name="Hill R."/>
            <person name="Leitch I.J."/>
            <person name="Gaya E."/>
        </authorList>
    </citation>
    <scope>NUCLEOTIDE SEQUENCE</scope>
    <source>
        <strain evidence="16">LIQ254RAFAR</strain>
    </source>
</reference>
<gene>
    <name evidence="16" type="primary">NDC80</name>
    <name evidence="16" type="ORF">OHK93_004805</name>
</gene>
<dbReference type="InterPro" id="IPR005550">
    <property type="entry name" value="Kinetochore_Ndc80"/>
</dbReference>
<dbReference type="EMBL" id="JAPUFD010000022">
    <property type="protein sequence ID" value="MDI1493021.1"/>
    <property type="molecule type" value="Genomic_DNA"/>
</dbReference>
<keyword evidence="8 12" id="KW-0539">Nucleus</keyword>